<organism evidence="16 17">
    <name type="scientific">Actinobaculum massiliense ACS-171-V-Col2</name>
    <dbReference type="NCBI Taxonomy" id="883066"/>
    <lineage>
        <taxon>Bacteria</taxon>
        <taxon>Bacillati</taxon>
        <taxon>Actinomycetota</taxon>
        <taxon>Actinomycetes</taxon>
        <taxon>Actinomycetales</taxon>
        <taxon>Actinomycetaceae</taxon>
        <taxon>Actinobaculum</taxon>
    </lineage>
</organism>
<evidence type="ECO:0000256" key="9">
    <source>
        <dbReference type="ARBA" id="ARBA00022679"/>
    </source>
</evidence>
<proteinExistence type="inferred from homology"/>
<dbReference type="InterPro" id="IPR005786">
    <property type="entry name" value="B_amino_transII"/>
</dbReference>
<evidence type="ECO:0000256" key="13">
    <source>
        <dbReference type="ARBA" id="ARBA00048798"/>
    </source>
</evidence>
<evidence type="ECO:0000256" key="11">
    <source>
        <dbReference type="ARBA" id="ARBA00023304"/>
    </source>
</evidence>
<keyword evidence="9 16" id="KW-0808">Transferase</keyword>
<evidence type="ECO:0000256" key="15">
    <source>
        <dbReference type="PIRSR" id="PIRSR006468-1"/>
    </source>
</evidence>
<dbReference type="AlphaFoldDB" id="K9EX30"/>
<feature type="modified residue" description="N6-(pyridoxal phosphate)lysine" evidence="15">
    <location>
        <position position="221"/>
    </location>
</feature>
<dbReference type="InterPro" id="IPR033939">
    <property type="entry name" value="BCAT_family"/>
</dbReference>
<evidence type="ECO:0000256" key="3">
    <source>
        <dbReference type="ARBA" id="ARBA00004931"/>
    </source>
</evidence>
<evidence type="ECO:0000256" key="1">
    <source>
        <dbReference type="ARBA" id="ARBA00001933"/>
    </source>
</evidence>
<evidence type="ECO:0000256" key="10">
    <source>
        <dbReference type="ARBA" id="ARBA00022898"/>
    </source>
</evidence>
<dbReference type="SUPFAM" id="SSF56752">
    <property type="entry name" value="D-aminoacid aminotransferase-like PLP-dependent enzymes"/>
    <property type="match status" value="1"/>
</dbReference>
<comment type="caution">
    <text evidence="16">The sequence shown here is derived from an EMBL/GenBank/DDBJ whole genome shotgun (WGS) entry which is preliminary data.</text>
</comment>
<dbReference type="UniPathway" id="UPA00047">
    <property type="reaction ID" value="UER00058"/>
</dbReference>
<dbReference type="InterPro" id="IPR043132">
    <property type="entry name" value="BCAT-like_C"/>
</dbReference>
<comment type="pathway">
    <text evidence="3">Amino-acid biosynthesis; L-valine biosynthesis; L-valine from pyruvate: step 4/4.</text>
</comment>
<dbReference type="NCBIfam" id="NF009897">
    <property type="entry name" value="PRK13357.1"/>
    <property type="match status" value="1"/>
</dbReference>
<comment type="catalytic activity">
    <reaction evidence="12">
        <text>L-valine + 2-oxoglutarate = 3-methyl-2-oxobutanoate + L-glutamate</text>
        <dbReference type="Rhea" id="RHEA:24813"/>
        <dbReference type="ChEBI" id="CHEBI:11851"/>
        <dbReference type="ChEBI" id="CHEBI:16810"/>
        <dbReference type="ChEBI" id="CHEBI:29985"/>
        <dbReference type="ChEBI" id="CHEBI:57762"/>
        <dbReference type="EC" id="2.6.1.42"/>
    </reaction>
</comment>
<comment type="catalytic activity">
    <reaction evidence="14">
        <text>L-leucine + 2-oxoglutarate = 4-methyl-2-oxopentanoate + L-glutamate</text>
        <dbReference type="Rhea" id="RHEA:18321"/>
        <dbReference type="ChEBI" id="CHEBI:16810"/>
        <dbReference type="ChEBI" id="CHEBI:17865"/>
        <dbReference type="ChEBI" id="CHEBI:29985"/>
        <dbReference type="ChEBI" id="CHEBI:57427"/>
        <dbReference type="EC" id="2.6.1.42"/>
    </reaction>
</comment>
<dbReference type="PATRIC" id="fig|883066.3.peg.321"/>
<dbReference type="HOGENOM" id="CLU_031922_0_2_11"/>
<dbReference type="Pfam" id="PF01063">
    <property type="entry name" value="Aminotran_4"/>
    <property type="match status" value="1"/>
</dbReference>
<evidence type="ECO:0000313" key="16">
    <source>
        <dbReference type="EMBL" id="EKU95522.1"/>
    </source>
</evidence>
<dbReference type="PANTHER" id="PTHR11825:SF44">
    <property type="entry name" value="BRANCHED-CHAIN-AMINO-ACID AMINOTRANSFERASE"/>
    <property type="match status" value="1"/>
</dbReference>
<evidence type="ECO:0000256" key="6">
    <source>
        <dbReference type="ARBA" id="ARBA00013053"/>
    </source>
</evidence>
<evidence type="ECO:0000256" key="7">
    <source>
        <dbReference type="ARBA" id="ARBA00022576"/>
    </source>
</evidence>
<protein>
    <recommendedName>
        <fullName evidence="6">branched-chain-amino-acid transaminase</fullName>
        <ecNumber evidence="6">2.6.1.42</ecNumber>
    </recommendedName>
</protein>
<dbReference type="GO" id="GO:0009097">
    <property type="term" value="P:isoleucine biosynthetic process"/>
    <property type="evidence" value="ECO:0007669"/>
    <property type="project" value="UniProtKB-UniPathway"/>
</dbReference>
<dbReference type="GO" id="GO:0009098">
    <property type="term" value="P:L-leucine biosynthetic process"/>
    <property type="evidence" value="ECO:0007669"/>
    <property type="project" value="UniProtKB-UniPathway"/>
</dbReference>
<comment type="catalytic activity">
    <reaction evidence="13">
        <text>L-isoleucine + 2-oxoglutarate = (S)-3-methyl-2-oxopentanoate + L-glutamate</text>
        <dbReference type="Rhea" id="RHEA:24801"/>
        <dbReference type="ChEBI" id="CHEBI:16810"/>
        <dbReference type="ChEBI" id="CHEBI:29985"/>
        <dbReference type="ChEBI" id="CHEBI:35146"/>
        <dbReference type="ChEBI" id="CHEBI:58045"/>
        <dbReference type="EC" id="2.6.1.42"/>
    </reaction>
</comment>
<evidence type="ECO:0000256" key="4">
    <source>
        <dbReference type="ARBA" id="ARBA00005072"/>
    </source>
</evidence>
<evidence type="ECO:0000313" key="17">
    <source>
        <dbReference type="Proteomes" id="UP000009888"/>
    </source>
</evidence>
<dbReference type="InterPro" id="IPR001544">
    <property type="entry name" value="Aminotrans_IV"/>
</dbReference>
<dbReference type="CDD" id="cd01557">
    <property type="entry name" value="BCAT_beta_family"/>
    <property type="match status" value="1"/>
</dbReference>
<gene>
    <name evidence="16" type="ORF">HMPREF9233_00309</name>
</gene>
<dbReference type="EMBL" id="AGWL01000002">
    <property type="protein sequence ID" value="EKU95522.1"/>
    <property type="molecule type" value="Genomic_DNA"/>
</dbReference>
<keyword evidence="8" id="KW-0028">Amino-acid biosynthesis</keyword>
<dbReference type="Proteomes" id="UP000009888">
    <property type="component" value="Unassembled WGS sequence"/>
</dbReference>
<dbReference type="eggNOG" id="COG0115">
    <property type="taxonomic scope" value="Bacteria"/>
</dbReference>
<dbReference type="InterPro" id="IPR036038">
    <property type="entry name" value="Aminotransferase-like"/>
</dbReference>
<dbReference type="EC" id="2.6.1.42" evidence="6"/>
<keyword evidence="17" id="KW-1185">Reference proteome</keyword>
<accession>K9EX30</accession>
<evidence type="ECO:0000256" key="2">
    <source>
        <dbReference type="ARBA" id="ARBA00004824"/>
    </source>
</evidence>
<comment type="cofactor">
    <cofactor evidence="1">
        <name>pyridoxal 5'-phosphate</name>
        <dbReference type="ChEBI" id="CHEBI:597326"/>
    </cofactor>
</comment>
<evidence type="ECO:0000256" key="8">
    <source>
        <dbReference type="ARBA" id="ARBA00022605"/>
    </source>
</evidence>
<reference evidence="16 17" key="1">
    <citation type="submission" date="2012-09" db="EMBL/GenBank/DDBJ databases">
        <title>The Genome Sequence of Actinobaculum massiliae ACS-171-V-COL2.</title>
        <authorList>
            <consortium name="The Broad Institute Genome Sequencing Platform"/>
            <person name="Earl A."/>
            <person name="Ward D."/>
            <person name="Feldgarden M."/>
            <person name="Gevers D."/>
            <person name="Saerens B."/>
            <person name="Vaneechoutte M."/>
            <person name="Walker B."/>
            <person name="Young S.K."/>
            <person name="Zeng Q."/>
            <person name="Gargeya S."/>
            <person name="Fitzgerald M."/>
            <person name="Haas B."/>
            <person name="Abouelleil A."/>
            <person name="Alvarado L."/>
            <person name="Arachchi H.M."/>
            <person name="Berlin A."/>
            <person name="Chapman S.B."/>
            <person name="Goldberg J."/>
            <person name="Griggs A."/>
            <person name="Gujja S."/>
            <person name="Hansen M."/>
            <person name="Howarth C."/>
            <person name="Imamovic A."/>
            <person name="Larimer J."/>
            <person name="McCowen C."/>
            <person name="Montmayeur A."/>
            <person name="Murphy C."/>
            <person name="Neiman D."/>
            <person name="Pearson M."/>
            <person name="Priest M."/>
            <person name="Roberts A."/>
            <person name="Saif S."/>
            <person name="Shea T."/>
            <person name="Sisk P."/>
            <person name="Sykes S."/>
            <person name="Wortman J."/>
            <person name="Nusbaum C."/>
            <person name="Birren B."/>
        </authorList>
    </citation>
    <scope>NUCLEOTIDE SEQUENCE [LARGE SCALE GENOMIC DNA]</scope>
    <source>
        <strain evidence="17">ACS-171-V-Col2</strain>
    </source>
</reference>
<dbReference type="Gene3D" id="3.30.470.10">
    <property type="match status" value="1"/>
</dbReference>
<keyword evidence="7 16" id="KW-0032">Aminotransferase</keyword>
<keyword evidence="11" id="KW-0100">Branched-chain amino acid biosynthesis</keyword>
<dbReference type="NCBIfam" id="TIGR01123">
    <property type="entry name" value="ilvE_II"/>
    <property type="match status" value="1"/>
</dbReference>
<dbReference type="Gene3D" id="3.20.10.10">
    <property type="entry name" value="D-amino Acid Aminotransferase, subunit A, domain 2"/>
    <property type="match status" value="1"/>
</dbReference>
<evidence type="ECO:0000256" key="14">
    <source>
        <dbReference type="ARBA" id="ARBA00049229"/>
    </source>
</evidence>
<sequence length="379" mass="41035">MPTTPEELEQIADAPHAEADDLAGTFALQGNPAPRPQAELDEILQKPGFGVHFADYMARATWTADAGWHDKQIVPYGPLSLDPAGAVLHYGQEVFEGLKAYVHDDGSLWTFRPAYNAARLNFSNYRLAIPELPVDDFLASIVDVVRANARWVPAKEGASLYLRPYIFASEAFLGVRAAAKYEYLCIASPAGPYFPNGFTPINVWVEQDFHRAGPGGMGAVKTGGNYAASLLPKVTAAREHYDEVLFLDAATNTNLDEFGGMNVFVVYADGRVRTPRLTGNILPGNTRSCIMQLLRRRGVDVAEDTLALADVIAGIKSGEVSEMFACGTAAVVTAVGSLTGADFKVELPTHEVSQSVYDELTGIQAGKVDDEFGWLYRIG</sequence>
<dbReference type="UniPathway" id="UPA00049">
    <property type="reaction ID" value="UER00062"/>
</dbReference>
<dbReference type="STRING" id="202789.GCA_001457435_00387"/>
<evidence type="ECO:0000256" key="12">
    <source>
        <dbReference type="ARBA" id="ARBA00048212"/>
    </source>
</evidence>
<comment type="similarity">
    <text evidence="5">Belongs to the class-IV pyridoxal-phosphate-dependent aminotransferase family.</text>
</comment>
<dbReference type="GO" id="GO:0009099">
    <property type="term" value="P:L-valine biosynthetic process"/>
    <property type="evidence" value="ECO:0007669"/>
    <property type="project" value="UniProtKB-UniPathway"/>
</dbReference>
<name>K9EX30_9ACTO</name>
<dbReference type="RefSeq" id="WP_007000527.1">
    <property type="nucleotide sequence ID" value="NZ_JH992955.1"/>
</dbReference>
<dbReference type="PANTHER" id="PTHR11825">
    <property type="entry name" value="SUBGROUP IIII AMINOTRANSFERASE"/>
    <property type="match status" value="1"/>
</dbReference>
<comment type="pathway">
    <text evidence="2">Amino-acid biosynthesis; L-isoleucine biosynthesis; L-isoleucine from 2-oxobutanoate: step 4/4.</text>
</comment>
<dbReference type="InterPro" id="IPR043131">
    <property type="entry name" value="BCAT-like_N"/>
</dbReference>
<comment type="pathway">
    <text evidence="4">Amino-acid biosynthesis; L-leucine biosynthesis; L-leucine from 3-methyl-2-oxobutanoate: step 4/4.</text>
</comment>
<dbReference type="PIRSF" id="PIRSF006468">
    <property type="entry name" value="BCAT1"/>
    <property type="match status" value="1"/>
</dbReference>
<dbReference type="UniPathway" id="UPA00048">
    <property type="reaction ID" value="UER00073"/>
</dbReference>
<evidence type="ECO:0000256" key="5">
    <source>
        <dbReference type="ARBA" id="ARBA00009320"/>
    </source>
</evidence>
<dbReference type="GO" id="GO:0004084">
    <property type="term" value="F:branched-chain-amino-acid transaminase activity"/>
    <property type="evidence" value="ECO:0007669"/>
    <property type="project" value="UniProtKB-EC"/>
</dbReference>
<keyword evidence="10" id="KW-0663">Pyridoxal phosphate</keyword>